<keyword evidence="1" id="KW-1133">Transmembrane helix</keyword>
<accession>A0A7W7YGD9</accession>
<keyword evidence="1" id="KW-0812">Transmembrane</keyword>
<reference evidence="2 3" key="1">
    <citation type="submission" date="2020-08" db="EMBL/GenBank/DDBJ databases">
        <title>Genomic Encyclopedia of Type Strains, Phase IV (KMG-IV): sequencing the most valuable type-strain genomes for metagenomic binning, comparative biology and taxonomic classification.</title>
        <authorList>
            <person name="Goeker M."/>
        </authorList>
    </citation>
    <scope>NUCLEOTIDE SEQUENCE [LARGE SCALE GENOMIC DNA]</scope>
    <source>
        <strain evidence="2 3">DSM 12252</strain>
    </source>
</reference>
<organism evidence="2 3">
    <name type="scientific">Prosthecobacter vanneervenii</name>
    <dbReference type="NCBI Taxonomy" id="48466"/>
    <lineage>
        <taxon>Bacteria</taxon>
        <taxon>Pseudomonadati</taxon>
        <taxon>Verrucomicrobiota</taxon>
        <taxon>Verrucomicrobiia</taxon>
        <taxon>Verrucomicrobiales</taxon>
        <taxon>Verrucomicrobiaceae</taxon>
        <taxon>Prosthecobacter</taxon>
    </lineage>
</organism>
<dbReference type="Proteomes" id="UP000590740">
    <property type="component" value="Unassembled WGS sequence"/>
</dbReference>
<keyword evidence="3" id="KW-1185">Reference proteome</keyword>
<keyword evidence="1" id="KW-0472">Membrane</keyword>
<dbReference type="AlphaFoldDB" id="A0A7W7YGD9"/>
<feature type="transmembrane region" description="Helical" evidence="1">
    <location>
        <begin position="12"/>
        <end position="33"/>
    </location>
</feature>
<feature type="transmembrane region" description="Helical" evidence="1">
    <location>
        <begin position="53"/>
        <end position="68"/>
    </location>
</feature>
<dbReference type="RefSeq" id="WP_184344806.1">
    <property type="nucleotide sequence ID" value="NZ_JACHIG010000025.1"/>
</dbReference>
<evidence type="ECO:0000256" key="1">
    <source>
        <dbReference type="SAM" id="Phobius"/>
    </source>
</evidence>
<evidence type="ECO:0000313" key="3">
    <source>
        <dbReference type="Proteomes" id="UP000590740"/>
    </source>
</evidence>
<sequence length="232" mass="26272">MTTETAQPLFRRFFMPALCALLGWLLGFLMDYYHGRGFGKALFVIDLTDHEKYVALAASFGASLFFWKRKAKKPTHASSFFQHSFKALTSLLILAFFLYCRLPASARNAVFRMGMTSFLSQFPDEAATLKILLIENKPDPEKNLPYASYYPMVGDGSRSRIMLANIVYSKPCNTLVIKGHLRYIVAVFLDHVDDATAKKAIIEDVCKFANFSGRPLFFTKAFGLTLVWEDIT</sequence>
<name>A0A7W7YGD9_9BACT</name>
<dbReference type="EMBL" id="JACHIG010000025">
    <property type="protein sequence ID" value="MBB5035725.1"/>
    <property type="molecule type" value="Genomic_DNA"/>
</dbReference>
<evidence type="ECO:0008006" key="4">
    <source>
        <dbReference type="Google" id="ProtNLM"/>
    </source>
</evidence>
<protein>
    <recommendedName>
        <fullName evidence="4">Transmembrane protein</fullName>
    </recommendedName>
</protein>
<feature type="transmembrane region" description="Helical" evidence="1">
    <location>
        <begin position="80"/>
        <end position="99"/>
    </location>
</feature>
<gene>
    <name evidence="2" type="ORF">HNQ65_005339</name>
</gene>
<proteinExistence type="predicted"/>
<evidence type="ECO:0000313" key="2">
    <source>
        <dbReference type="EMBL" id="MBB5035725.1"/>
    </source>
</evidence>
<comment type="caution">
    <text evidence="2">The sequence shown here is derived from an EMBL/GenBank/DDBJ whole genome shotgun (WGS) entry which is preliminary data.</text>
</comment>